<gene>
    <name evidence="2" type="ORF">TPAB3V08_LOCUS15705</name>
</gene>
<organism evidence="2 3">
    <name type="scientific">Timema podura</name>
    <name type="common">Walking stick</name>
    <dbReference type="NCBI Taxonomy" id="61482"/>
    <lineage>
        <taxon>Eukaryota</taxon>
        <taxon>Metazoa</taxon>
        <taxon>Ecdysozoa</taxon>
        <taxon>Arthropoda</taxon>
        <taxon>Hexapoda</taxon>
        <taxon>Insecta</taxon>
        <taxon>Pterygota</taxon>
        <taxon>Neoptera</taxon>
        <taxon>Polyneoptera</taxon>
        <taxon>Phasmatodea</taxon>
        <taxon>Timematodea</taxon>
        <taxon>Timematoidea</taxon>
        <taxon>Timematidae</taxon>
        <taxon>Timema</taxon>
    </lineage>
</organism>
<keyword evidence="3" id="KW-1185">Reference proteome</keyword>
<dbReference type="Proteomes" id="UP001153148">
    <property type="component" value="Unassembled WGS sequence"/>
</dbReference>
<evidence type="ECO:0000256" key="1">
    <source>
        <dbReference type="SAM" id="MobiDB-lite"/>
    </source>
</evidence>
<accession>A0ABN7PRE3</accession>
<reference evidence="2" key="1">
    <citation type="submission" date="2021-03" db="EMBL/GenBank/DDBJ databases">
        <authorList>
            <person name="Tran Van P."/>
        </authorList>
    </citation>
    <scope>NUCLEOTIDE SEQUENCE</scope>
</reference>
<feature type="region of interest" description="Disordered" evidence="1">
    <location>
        <begin position="1"/>
        <end position="39"/>
    </location>
</feature>
<evidence type="ECO:0000313" key="2">
    <source>
        <dbReference type="EMBL" id="CAG2068762.1"/>
    </source>
</evidence>
<name>A0ABN7PRE3_TIMPD</name>
<feature type="compositionally biased region" description="Basic and acidic residues" evidence="1">
    <location>
        <begin position="25"/>
        <end position="36"/>
    </location>
</feature>
<feature type="non-terminal residue" evidence="2">
    <location>
        <position position="1"/>
    </location>
</feature>
<dbReference type="EMBL" id="CAJPIN010101529">
    <property type="protein sequence ID" value="CAG2068762.1"/>
    <property type="molecule type" value="Genomic_DNA"/>
</dbReference>
<evidence type="ECO:0000313" key="3">
    <source>
        <dbReference type="Proteomes" id="UP001153148"/>
    </source>
</evidence>
<proteinExistence type="predicted"/>
<protein>
    <submittedName>
        <fullName evidence="2">Uncharacterized protein</fullName>
    </submittedName>
</protein>
<sequence length="96" mass="10229">VVFPGTCHNSSPAGKRRKAVSADQTLRKDHDYHKDSGGTTEELVPFDAMAPLIGSACVAVIMLSVLNPRDTPALVALQPTPVDTWTKASVSVKLFP</sequence>
<comment type="caution">
    <text evidence="2">The sequence shown here is derived from an EMBL/GenBank/DDBJ whole genome shotgun (WGS) entry which is preliminary data.</text>
</comment>